<feature type="region of interest" description="Disordered" evidence="2">
    <location>
        <begin position="693"/>
        <end position="712"/>
    </location>
</feature>
<sequence>MLGLDLTVNPGPSMLPLRPLPFPTPGLPPLRPWEPPPPPLMTPVYPPANPLVMSAFPRPPLVAGAPGHGPQGTGPCNVILQVRSEGGPVVPPQTQTFVLSPAPLNWSAPGTFCGAAGYPAPLFLAASTTETMMPAPTVVGTQAGKGGWPPGLPAPAPAPPPAAQLAPVIVPANAGPWPRGACREAAPATTQSKASPDDSCNPKSVYENFRRWQRFKALARMHLPQSPDAEALSCFLIPVLRSLARLKPTMTLEEGLWRAVQEWQTKSNFDRMIFYEMAAKFMEFEAEEELQMQNLQSMKGVQCLPPPAPPQPDSRGPPAPPLPQQPACSPRKAGARVQAARQQPHRPLRPRESKAPKEVPPEAVNEYVDIMEALLGPLSGAPLGECPEKGNELQEEEEGNYPDPGLLSYIDHLCSQQDFVTKVEAVIHPRFLLELLSPEPELDLLALAEELEQEEGLNLAQLVEKRLSGLKEEGAVLGVPSHGAPSVDSRSPTADALGSPPAASGEGRSAEPDCKTPPRAGLVDTGLSRPRTAASSSGQQEPPPARPGQPSCPPQSLRYASSGVGSGNACILGQASAVRGVCVPADGSSEDEEELPSLAFLLASQHSLLPWGLAQSPVPASATSSGRQGARQFPRPQRRGLSAAAPRAAKSRKRPLCVGPAPANKTPLPGAEPGVSARPALALGLLGSSLPQKRRCDPLVADGRRRKRHCSQ</sequence>
<dbReference type="OrthoDB" id="9666091at2759"/>
<dbReference type="EMBL" id="JAGFMF010009977">
    <property type="protein sequence ID" value="KAG8525143.1"/>
    <property type="molecule type" value="Genomic_DNA"/>
</dbReference>
<evidence type="ECO:0000259" key="3">
    <source>
        <dbReference type="Pfam" id="PF12881"/>
    </source>
</evidence>
<feature type="domain" description="Nuclear Testis protein N-terminal" evidence="3">
    <location>
        <begin position="6"/>
        <end position="709"/>
    </location>
</feature>
<dbReference type="AlphaFoldDB" id="A0A8J6E0G9"/>
<accession>A0A8J6E0G9</accession>
<comment type="similarity">
    <text evidence="1">Belongs to the NUT family.</text>
</comment>
<dbReference type="Pfam" id="PF12881">
    <property type="entry name" value="NUT"/>
    <property type="match status" value="1"/>
</dbReference>
<dbReference type="PANTHER" id="PTHR22879:SF14">
    <property type="entry name" value="NUT FAMILY MEMBER 2A-RELATED"/>
    <property type="match status" value="1"/>
</dbReference>
<feature type="region of interest" description="Disordered" evidence="2">
    <location>
        <begin position="300"/>
        <end position="361"/>
    </location>
</feature>
<dbReference type="InterPro" id="IPR024309">
    <property type="entry name" value="NUT_N"/>
</dbReference>
<evidence type="ECO:0000256" key="2">
    <source>
        <dbReference type="SAM" id="MobiDB-lite"/>
    </source>
</evidence>
<protein>
    <submittedName>
        <fullName evidence="6">NUT family member 2G</fullName>
    </submittedName>
</protein>
<name>A0A8J6E0G9_GALPY</name>
<evidence type="ECO:0000313" key="6">
    <source>
        <dbReference type="EMBL" id="KAG8525155.1"/>
    </source>
</evidence>
<dbReference type="InterPro" id="IPR024310">
    <property type="entry name" value="NUT"/>
</dbReference>
<dbReference type="PANTHER" id="PTHR22879">
    <property type="entry name" value="NUT FAMILY MEMBER 1"/>
    <property type="match status" value="1"/>
</dbReference>
<evidence type="ECO:0000313" key="7">
    <source>
        <dbReference type="Proteomes" id="UP000700334"/>
    </source>
</evidence>
<keyword evidence="7" id="KW-1185">Reference proteome</keyword>
<evidence type="ECO:0000256" key="1">
    <source>
        <dbReference type="ARBA" id="ARBA00010586"/>
    </source>
</evidence>
<feature type="region of interest" description="Disordered" evidence="2">
    <location>
        <begin position="477"/>
        <end position="563"/>
    </location>
</feature>
<proteinExistence type="inferred from homology"/>
<feature type="compositionally biased region" description="Basic and acidic residues" evidence="2">
    <location>
        <begin position="349"/>
        <end position="360"/>
    </location>
</feature>
<reference evidence="6" key="1">
    <citation type="journal article" date="2021" name="Evol. Appl.">
        <title>The genome of the Pyrenean desman and the effects of bottlenecks and inbreeding on the genomic landscape of an endangered species.</title>
        <authorList>
            <person name="Escoda L."/>
            <person name="Castresana J."/>
        </authorList>
    </citation>
    <scope>NUCLEOTIDE SEQUENCE</scope>
    <source>
        <strain evidence="6">IBE-C5619</strain>
    </source>
</reference>
<dbReference type="EMBL" id="JAGFMF010009944">
    <property type="protein sequence ID" value="KAG8525155.1"/>
    <property type="molecule type" value="Genomic_DNA"/>
</dbReference>
<feature type="compositionally biased region" description="Pro residues" evidence="2">
    <location>
        <begin position="541"/>
        <end position="553"/>
    </location>
</feature>
<feature type="compositionally biased region" description="Pro residues" evidence="2">
    <location>
        <begin position="304"/>
        <end position="324"/>
    </location>
</feature>
<dbReference type="EMBL" id="JAGFMF010009976">
    <property type="protein sequence ID" value="KAG8525144.1"/>
    <property type="molecule type" value="Genomic_DNA"/>
</dbReference>
<gene>
    <name evidence="5" type="ORF">J0S82_006665</name>
    <name evidence="4" type="ORF">J0S82_007164</name>
    <name evidence="6" type="ORF">J0S82_015880</name>
</gene>
<feature type="region of interest" description="Disordered" evidence="2">
    <location>
        <begin position="614"/>
        <end position="676"/>
    </location>
</feature>
<evidence type="ECO:0000313" key="5">
    <source>
        <dbReference type="EMBL" id="KAG8525144.1"/>
    </source>
</evidence>
<evidence type="ECO:0000313" key="4">
    <source>
        <dbReference type="EMBL" id="KAG8525143.1"/>
    </source>
</evidence>
<feature type="compositionally biased region" description="Low complexity" evidence="2">
    <location>
        <begin position="639"/>
        <end position="648"/>
    </location>
</feature>
<organism evidence="6 7">
    <name type="scientific">Galemys pyrenaicus</name>
    <name type="common">Iberian desman</name>
    <name type="synonym">Pyrenean desman</name>
    <dbReference type="NCBI Taxonomy" id="202257"/>
    <lineage>
        <taxon>Eukaryota</taxon>
        <taxon>Metazoa</taxon>
        <taxon>Chordata</taxon>
        <taxon>Craniata</taxon>
        <taxon>Vertebrata</taxon>
        <taxon>Euteleostomi</taxon>
        <taxon>Mammalia</taxon>
        <taxon>Eutheria</taxon>
        <taxon>Laurasiatheria</taxon>
        <taxon>Eulipotyphla</taxon>
        <taxon>Talpidae</taxon>
        <taxon>Galemys</taxon>
    </lineage>
</organism>
<dbReference type="Proteomes" id="UP000700334">
    <property type="component" value="Unassembled WGS sequence"/>
</dbReference>
<comment type="caution">
    <text evidence="6">The sequence shown here is derived from an EMBL/GenBank/DDBJ whole genome shotgun (WGS) entry which is preliminary data.</text>
</comment>
<feature type="region of interest" description="Disordered" evidence="2">
    <location>
        <begin position="182"/>
        <end position="201"/>
    </location>
</feature>